<dbReference type="InterPro" id="IPR000086">
    <property type="entry name" value="NUDIX_hydrolase_dom"/>
</dbReference>
<feature type="domain" description="Nudix hydrolase" evidence="2">
    <location>
        <begin position="31"/>
        <end position="163"/>
    </location>
</feature>
<protein>
    <recommendedName>
        <fullName evidence="2">Nudix hydrolase domain-containing protein</fullName>
    </recommendedName>
</protein>
<dbReference type="PANTHER" id="PTHR10885:SF0">
    <property type="entry name" value="ISOPENTENYL-DIPHOSPHATE DELTA-ISOMERASE"/>
    <property type="match status" value="1"/>
</dbReference>
<dbReference type="GO" id="GO:0016787">
    <property type="term" value="F:hydrolase activity"/>
    <property type="evidence" value="ECO:0007669"/>
    <property type="project" value="UniProtKB-KW"/>
</dbReference>
<keyword evidence="1" id="KW-0378">Hydrolase</keyword>
<dbReference type="PROSITE" id="PS51462">
    <property type="entry name" value="NUDIX"/>
    <property type="match status" value="1"/>
</dbReference>
<dbReference type="Gene3D" id="3.90.79.10">
    <property type="entry name" value="Nucleoside Triphosphate Pyrophosphohydrolase"/>
    <property type="match status" value="1"/>
</dbReference>
<reference evidence="3" key="1">
    <citation type="journal article" date="2015" name="Nature">
        <title>Complex archaea that bridge the gap between prokaryotes and eukaryotes.</title>
        <authorList>
            <person name="Spang A."/>
            <person name="Saw J.H."/>
            <person name="Jorgensen S.L."/>
            <person name="Zaremba-Niedzwiedzka K."/>
            <person name="Martijn J."/>
            <person name="Lind A.E."/>
            <person name="van Eijk R."/>
            <person name="Schleper C."/>
            <person name="Guy L."/>
            <person name="Ettema T.J."/>
        </authorList>
    </citation>
    <scope>NUCLEOTIDE SEQUENCE</scope>
</reference>
<gene>
    <name evidence="3" type="ORF">LCGC14_0682480</name>
</gene>
<dbReference type="AlphaFoldDB" id="A0A0F9QSQ7"/>
<dbReference type="InterPro" id="IPR015797">
    <property type="entry name" value="NUDIX_hydrolase-like_dom_sf"/>
</dbReference>
<proteinExistence type="predicted"/>
<organism evidence="3">
    <name type="scientific">marine sediment metagenome</name>
    <dbReference type="NCBI Taxonomy" id="412755"/>
    <lineage>
        <taxon>unclassified sequences</taxon>
        <taxon>metagenomes</taxon>
        <taxon>ecological metagenomes</taxon>
    </lineage>
</organism>
<evidence type="ECO:0000259" key="2">
    <source>
        <dbReference type="PROSITE" id="PS51462"/>
    </source>
</evidence>
<dbReference type="InterPro" id="IPR020084">
    <property type="entry name" value="NUDIX_hydrolase_CS"/>
</dbReference>
<evidence type="ECO:0000256" key="1">
    <source>
        <dbReference type="ARBA" id="ARBA00022801"/>
    </source>
</evidence>
<dbReference type="SUPFAM" id="SSF55811">
    <property type="entry name" value="Nudix"/>
    <property type="match status" value="1"/>
</dbReference>
<name>A0A0F9QSQ7_9ZZZZ</name>
<dbReference type="Pfam" id="PF00293">
    <property type="entry name" value="NUDIX"/>
    <property type="match status" value="1"/>
</dbReference>
<comment type="caution">
    <text evidence="3">The sequence shown here is derived from an EMBL/GenBank/DDBJ whole genome shotgun (WGS) entry which is preliminary data.</text>
</comment>
<accession>A0A0F9QSQ7</accession>
<dbReference type="EMBL" id="LAZR01001386">
    <property type="protein sequence ID" value="KKN45499.1"/>
    <property type="molecule type" value="Genomic_DNA"/>
</dbReference>
<sequence length="184" mass="21010">MIHEESFAVVDGNDNFMYAVKDKEQLHRGGKLHRSIHLIIEVFGGKIIIQKKAPHTENGGKWSSAVSGHVRLVEKYQEAVVREAKEELGIDIDKTDLINIAKVSPSEETGNEFVALYTYLLDPEKEDVRISCDEVEELITCSLKDLITDVEKNEQNYSPAFIIMFNMFLMLYKENRMEEIDNGS</sequence>
<dbReference type="PANTHER" id="PTHR10885">
    <property type="entry name" value="ISOPENTENYL-DIPHOSPHATE DELTA-ISOMERASE"/>
    <property type="match status" value="1"/>
</dbReference>
<evidence type="ECO:0000313" key="3">
    <source>
        <dbReference type="EMBL" id="KKN45499.1"/>
    </source>
</evidence>
<dbReference type="PROSITE" id="PS00893">
    <property type="entry name" value="NUDIX_BOX"/>
    <property type="match status" value="1"/>
</dbReference>